<name>A0A381XEU9_9ZZZZ</name>
<reference evidence="1" key="1">
    <citation type="submission" date="2018-05" db="EMBL/GenBank/DDBJ databases">
        <authorList>
            <person name="Lanie J.A."/>
            <person name="Ng W.-L."/>
            <person name="Kazmierczak K.M."/>
            <person name="Andrzejewski T.M."/>
            <person name="Davidsen T.M."/>
            <person name="Wayne K.J."/>
            <person name="Tettelin H."/>
            <person name="Glass J.I."/>
            <person name="Rusch D."/>
            <person name="Podicherti R."/>
            <person name="Tsui H.-C.T."/>
            <person name="Winkler M.E."/>
        </authorList>
    </citation>
    <scope>NUCLEOTIDE SEQUENCE</scope>
</reference>
<proteinExistence type="predicted"/>
<sequence>MKGLNVSKKFFNWYIVKDKIGHAGFTII</sequence>
<gene>
    <name evidence="1" type="ORF">METZ01_LOCUS116119</name>
</gene>
<dbReference type="AlphaFoldDB" id="A0A381XEU9"/>
<accession>A0A381XEU9</accession>
<protein>
    <submittedName>
        <fullName evidence="1">Uncharacterized protein</fullName>
    </submittedName>
</protein>
<dbReference type="EMBL" id="UINC01014923">
    <property type="protein sequence ID" value="SVA63265.1"/>
    <property type="molecule type" value="Genomic_DNA"/>
</dbReference>
<feature type="non-terminal residue" evidence="1">
    <location>
        <position position="28"/>
    </location>
</feature>
<evidence type="ECO:0000313" key="1">
    <source>
        <dbReference type="EMBL" id="SVA63265.1"/>
    </source>
</evidence>
<organism evidence="1">
    <name type="scientific">marine metagenome</name>
    <dbReference type="NCBI Taxonomy" id="408172"/>
    <lineage>
        <taxon>unclassified sequences</taxon>
        <taxon>metagenomes</taxon>
        <taxon>ecological metagenomes</taxon>
    </lineage>
</organism>